<evidence type="ECO:0000313" key="2">
    <source>
        <dbReference type="EMBL" id="QHS98333.1"/>
    </source>
</evidence>
<dbReference type="AlphaFoldDB" id="A0A6C0C484"/>
<proteinExistence type="predicted"/>
<name>A0A6C0C484_9ZZZZ</name>
<dbReference type="EMBL" id="MN739314">
    <property type="protein sequence ID" value="QHS98333.1"/>
    <property type="molecule type" value="Genomic_DNA"/>
</dbReference>
<protein>
    <submittedName>
        <fullName evidence="2">Uncharacterized protein</fullName>
    </submittedName>
</protein>
<reference evidence="2" key="1">
    <citation type="journal article" date="2020" name="Nature">
        <title>Giant virus diversity and host interactions through global metagenomics.</title>
        <authorList>
            <person name="Schulz F."/>
            <person name="Roux S."/>
            <person name="Paez-Espino D."/>
            <person name="Jungbluth S."/>
            <person name="Walsh D.A."/>
            <person name="Denef V.J."/>
            <person name="McMahon K.D."/>
            <person name="Konstantinidis K.T."/>
            <person name="Eloe-Fadrosh E.A."/>
            <person name="Kyrpides N.C."/>
            <person name="Woyke T."/>
        </authorList>
    </citation>
    <scope>NUCLEOTIDE SEQUENCE</scope>
    <source>
        <strain evidence="2">GVMAG-M-3300020182-84</strain>
    </source>
</reference>
<sequence>MDSSDDESYASSIDSEDEENMDNVYYDDQDYHDDERIDNNYYIGSTGVVDDKLLLLSVVSPKSFFKYRIDDVLNFLKHQSLIYTSNTEIQIIKVKYYHSGNDVYYTSINKTYYLRIIQRLWRKRLKEREEFYRKRVNIFALRHRELNGCWPEGLNNKPGLHGLLCNK</sequence>
<organism evidence="2">
    <name type="scientific">viral metagenome</name>
    <dbReference type="NCBI Taxonomy" id="1070528"/>
    <lineage>
        <taxon>unclassified sequences</taxon>
        <taxon>metagenomes</taxon>
        <taxon>organismal metagenomes</taxon>
    </lineage>
</organism>
<evidence type="ECO:0000256" key="1">
    <source>
        <dbReference type="SAM" id="MobiDB-lite"/>
    </source>
</evidence>
<accession>A0A6C0C484</accession>
<feature type="region of interest" description="Disordered" evidence="1">
    <location>
        <begin position="1"/>
        <end position="23"/>
    </location>
</feature>